<feature type="domain" description="KAP NTPase" evidence="1">
    <location>
        <begin position="24"/>
        <end position="301"/>
    </location>
</feature>
<protein>
    <recommendedName>
        <fullName evidence="1">KAP NTPase domain-containing protein</fullName>
    </recommendedName>
</protein>
<dbReference type="SUPFAM" id="SSF52540">
    <property type="entry name" value="P-loop containing nucleoside triphosphate hydrolases"/>
    <property type="match status" value="1"/>
</dbReference>
<sequence length="469" mass="54636">MNIKHQEIEIPPNNPFKNCKLGRRKYGELLTDIVETYSDGFVISIDNQWGSGKTTFVKMWKQHLENEEFKTLYFNAWVNDFDGSPLIAILSELRTIVSNKKVKTFDDLLSKGAIITKNVLPGIAKAIAKKYIDMDAVSDAIEEATKSAAEILKDDIDEYLNKKNGLIDFKVELADFIQKNTNGKPLIFIVDELDRCRPNYAVEILENIKHFFSVKGIVFVLSIDKAQLGNAIKGFYGSDLIDSNEYLRRFIDIEYHIPEPDRDMFTRYLCDYYEFDEFFNANERKHRDLADDKNRFLDIANILFESHNSSLRQQEKIVSHARVTLNTFPKTNYIFPDVFVVLIFLRDMYKDFYWEIRNRKLTPQQFVDKLQGVLPPISDNFNISSLIYLAARIINFYHTYYQEVNYSSKIIDRDEKTGEKILLITSLFPASYDKAFLEALDQPAFRSENGVRISYLLNKIDLLENFLDT</sequence>
<dbReference type="OrthoDB" id="88903at2"/>
<dbReference type="InterPro" id="IPR011646">
    <property type="entry name" value="KAP_P-loop"/>
</dbReference>
<gene>
    <name evidence="2" type="ORF">FRZ54_09250</name>
</gene>
<proteinExistence type="predicted"/>
<dbReference type="Proteomes" id="UP000321479">
    <property type="component" value="Chromosome"/>
</dbReference>
<accession>A0A5B8UWR6</accession>
<organism evidence="2 3">
    <name type="scientific">Mucilaginibacter ginsenosidivorans</name>
    <dbReference type="NCBI Taxonomy" id="398053"/>
    <lineage>
        <taxon>Bacteria</taxon>
        <taxon>Pseudomonadati</taxon>
        <taxon>Bacteroidota</taxon>
        <taxon>Sphingobacteriia</taxon>
        <taxon>Sphingobacteriales</taxon>
        <taxon>Sphingobacteriaceae</taxon>
        <taxon>Mucilaginibacter</taxon>
    </lineage>
</organism>
<keyword evidence="3" id="KW-1185">Reference proteome</keyword>
<evidence type="ECO:0000313" key="2">
    <source>
        <dbReference type="EMBL" id="QEC62761.1"/>
    </source>
</evidence>
<dbReference type="Gene3D" id="3.40.50.300">
    <property type="entry name" value="P-loop containing nucleotide triphosphate hydrolases"/>
    <property type="match status" value="1"/>
</dbReference>
<reference evidence="2 3" key="1">
    <citation type="journal article" date="2017" name="Curr. Microbiol.">
        <title>Mucilaginibacter ginsenosidivorans sp. nov., Isolated from Soil of Ginseng Field.</title>
        <authorList>
            <person name="Kim M.M."/>
            <person name="Siddiqi M.Z."/>
            <person name="Im W.T."/>
        </authorList>
    </citation>
    <scope>NUCLEOTIDE SEQUENCE [LARGE SCALE GENOMIC DNA]</scope>
    <source>
        <strain evidence="2 3">Gsoil 3017</strain>
    </source>
</reference>
<evidence type="ECO:0000259" key="1">
    <source>
        <dbReference type="Pfam" id="PF07693"/>
    </source>
</evidence>
<dbReference type="AlphaFoldDB" id="A0A5B8UWR6"/>
<dbReference type="Pfam" id="PF07693">
    <property type="entry name" value="KAP_NTPase"/>
    <property type="match status" value="1"/>
</dbReference>
<dbReference type="InterPro" id="IPR027417">
    <property type="entry name" value="P-loop_NTPase"/>
</dbReference>
<dbReference type="RefSeq" id="WP_147031338.1">
    <property type="nucleotide sequence ID" value="NZ_CP042436.1"/>
</dbReference>
<evidence type="ECO:0000313" key="3">
    <source>
        <dbReference type="Proteomes" id="UP000321479"/>
    </source>
</evidence>
<name>A0A5B8UWR6_9SPHI</name>
<dbReference type="EMBL" id="CP042436">
    <property type="protein sequence ID" value="QEC62761.1"/>
    <property type="molecule type" value="Genomic_DNA"/>
</dbReference>
<dbReference type="KEGG" id="mgin:FRZ54_09250"/>